<organism evidence="2 3">
    <name type="scientific">Aromatoleum bremense</name>
    <dbReference type="NCBI Taxonomy" id="76115"/>
    <lineage>
        <taxon>Bacteria</taxon>
        <taxon>Pseudomonadati</taxon>
        <taxon>Pseudomonadota</taxon>
        <taxon>Betaproteobacteria</taxon>
        <taxon>Rhodocyclales</taxon>
        <taxon>Rhodocyclaceae</taxon>
        <taxon>Aromatoleum</taxon>
    </lineage>
</organism>
<dbReference type="InterPro" id="IPR050259">
    <property type="entry name" value="SDR"/>
</dbReference>
<comment type="similarity">
    <text evidence="1">Belongs to the short-chain dehydrogenases/reductases (SDR) family.</text>
</comment>
<accession>A0ABX1NVJ5</accession>
<gene>
    <name evidence="2" type="ORF">GPA24_10865</name>
</gene>
<dbReference type="SUPFAM" id="SSF51735">
    <property type="entry name" value="NAD(P)-binding Rossmann-fold domains"/>
    <property type="match status" value="1"/>
</dbReference>
<keyword evidence="3" id="KW-1185">Reference proteome</keyword>
<proteinExistence type="inferred from homology"/>
<dbReference type="RefSeq" id="WP_169202636.1">
    <property type="nucleotide sequence ID" value="NZ_CP059467.1"/>
</dbReference>
<reference evidence="2 3" key="1">
    <citation type="submission" date="2019-12" db="EMBL/GenBank/DDBJ databases">
        <title>Comparative genomics gives insights into the taxonomy of the Azoarcus-Aromatoleum group and reveals separate origins of nif in the plant-associated Azoarcus and non-plant-associated Aromatoleum sub-groups.</title>
        <authorList>
            <person name="Lafos M."/>
            <person name="Maluk M."/>
            <person name="Batista M."/>
            <person name="Junghare M."/>
            <person name="Carmona M."/>
            <person name="Faoro H."/>
            <person name="Cruz L.M."/>
            <person name="Battistoni F."/>
            <person name="De Souza E."/>
            <person name="Pedrosa F."/>
            <person name="Chen W.-M."/>
            <person name="Poole P.S."/>
            <person name="Dixon R.A."/>
            <person name="James E.K."/>
        </authorList>
    </citation>
    <scope>NUCLEOTIDE SEQUENCE [LARGE SCALE GENOMIC DNA]</scope>
    <source>
        <strain evidence="2 3">PbN1</strain>
    </source>
</reference>
<dbReference type="Gene3D" id="3.40.50.720">
    <property type="entry name" value="NAD(P)-binding Rossmann-like Domain"/>
    <property type="match status" value="1"/>
</dbReference>
<dbReference type="PRINTS" id="PR00081">
    <property type="entry name" value="GDHRDH"/>
</dbReference>
<dbReference type="Proteomes" id="UP000633943">
    <property type="component" value="Unassembled WGS sequence"/>
</dbReference>
<dbReference type="EMBL" id="WTVP01000026">
    <property type="protein sequence ID" value="NMG16034.1"/>
    <property type="molecule type" value="Genomic_DNA"/>
</dbReference>
<protein>
    <submittedName>
        <fullName evidence="2">SDR family oxidoreductase</fullName>
    </submittedName>
</protein>
<evidence type="ECO:0000313" key="2">
    <source>
        <dbReference type="EMBL" id="NMG16034.1"/>
    </source>
</evidence>
<evidence type="ECO:0000313" key="3">
    <source>
        <dbReference type="Proteomes" id="UP000633943"/>
    </source>
</evidence>
<comment type="caution">
    <text evidence="2">The sequence shown here is derived from an EMBL/GenBank/DDBJ whole genome shotgun (WGS) entry which is preliminary data.</text>
</comment>
<dbReference type="PANTHER" id="PTHR42879:SF6">
    <property type="entry name" value="NADPH-DEPENDENT REDUCTASE BACG"/>
    <property type="match status" value="1"/>
</dbReference>
<dbReference type="InterPro" id="IPR036291">
    <property type="entry name" value="NAD(P)-bd_dom_sf"/>
</dbReference>
<sequence>MDLQLQGKHALISGGSKGIGLACAKGFLEEGASVSLVSREMTNLEAGRQALLAASPDAAGRIFLYSGDLRSADAAAAIVKRVESECGPVDVLVNSAGAAKRTPPDELTPQHWHDAMDAKYFTYIHLIDPLVKRMAARGAGVIVNIVGAGGKVAFPTHLPGGAANAALMLVSAGLAAAYGPRGVRVNAVNPGITLTERMKEGLEADARLNGITPAEALQRASSAMPLGRIATPEEIANAVLFLCSPKAAYISGAILAMDGAVTPMVV</sequence>
<evidence type="ECO:0000256" key="1">
    <source>
        <dbReference type="ARBA" id="ARBA00006484"/>
    </source>
</evidence>
<dbReference type="Pfam" id="PF13561">
    <property type="entry name" value="adh_short_C2"/>
    <property type="match status" value="1"/>
</dbReference>
<dbReference type="InterPro" id="IPR002347">
    <property type="entry name" value="SDR_fam"/>
</dbReference>
<dbReference type="PANTHER" id="PTHR42879">
    <property type="entry name" value="3-OXOACYL-(ACYL-CARRIER-PROTEIN) REDUCTASE"/>
    <property type="match status" value="1"/>
</dbReference>
<name>A0ABX1NVJ5_9RHOO</name>